<keyword evidence="1" id="KW-0812">Transmembrane</keyword>
<dbReference type="AlphaFoldDB" id="A0AA37WUY4"/>
<feature type="transmembrane region" description="Helical" evidence="1">
    <location>
        <begin position="50"/>
        <end position="71"/>
    </location>
</feature>
<dbReference type="EMBL" id="BSPL01000018">
    <property type="protein sequence ID" value="GLS71668.1"/>
    <property type="molecule type" value="Genomic_DNA"/>
</dbReference>
<keyword evidence="1" id="KW-1133">Transmembrane helix</keyword>
<dbReference type="Proteomes" id="UP001157440">
    <property type="component" value="Unassembled WGS sequence"/>
</dbReference>
<keyword evidence="3" id="KW-1185">Reference proteome</keyword>
<comment type="caution">
    <text evidence="2">The sequence shown here is derived from an EMBL/GenBank/DDBJ whole genome shotgun (WGS) entry which is preliminary data.</text>
</comment>
<gene>
    <name evidence="2" type="ORF">GCM10007890_36810</name>
</gene>
<organism evidence="2 3">
    <name type="scientific">Methylobacterium tardum</name>
    <dbReference type="NCBI Taxonomy" id="374432"/>
    <lineage>
        <taxon>Bacteria</taxon>
        <taxon>Pseudomonadati</taxon>
        <taxon>Pseudomonadota</taxon>
        <taxon>Alphaproteobacteria</taxon>
        <taxon>Hyphomicrobiales</taxon>
        <taxon>Methylobacteriaceae</taxon>
        <taxon>Methylobacterium</taxon>
    </lineage>
</organism>
<proteinExistence type="predicted"/>
<evidence type="ECO:0000313" key="3">
    <source>
        <dbReference type="Proteomes" id="UP001157440"/>
    </source>
</evidence>
<evidence type="ECO:0000313" key="2">
    <source>
        <dbReference type="EMBL" id="GLS71668.1"/>
    </source>
</evidence>
<protein>
    <submittedName>
        <fullName evidence="2">Uncharacterized protein</fullName>
    </submittedName>
</protein>
<dbReference type="RefSeq" id="WP_238198805.1">
    <property type="nucleotide sequence ID" value="NZ_BPQZ01000027.1"/>
</dbReference>
<evidence type="ECO:0000256" key="1">
    <source>
        <dbReference type="SAM" id="Phobius"/>
    </source>
</evidence>
<name>A0AA37WUY4_9HYPH</name>
<reference evidence="3" key="1">
    <citation type="journal article" date="2019" name="Int. J. Syst. Evol. Microbiol.">
        <title>The Global Catalogue of Microorganisms (GCM) 10K type strain sequencing project: providing services to taxonomists for standard genome sequencing and annotation.</title>
        <authorList>
            <consortium name="The Broad Institute Genomics Platform"/>
            <consortium name="The Broad Institute Genome Sequencing Center for Infectious Disease"/>
            <person name="Wu L."/>
            <person name="Ma J."/>
        </authorList>
    </citation>
    <scope>NUCLEOTIDE SEQUENCE [LARGE SCALE GENOMIC DNA]</scope>
    <source>
        <strain evidence="3">NBRC 103632</strain>
    </source>
</reference>
<accession>A0AA37WUY4</accession>
<sequence>MRIVTDHAARLTGAGFTTSQAAAIDAAVHATASEAVEALEGQLARWHAYLAGYLLIEIGIVLLAILIIQAVREPAYSSRPRLATRPEGPMVAVRPGDSW</sequence>
<keyword evidence="1" id="KW-0472">Membrane</keyword>